<dbReference type="EMBL" id="CM029052">
    <property type="protein sequence ID" value="KAG2557799.1"/>
    <property type="molecule type" value="Genomic_DNA"/>
</dbReference>
<evidence type="ECO:0000256" key="4">
    <source>
        <dbReference type="ARBA" id="ARBA00022741"/>
    </source>
</evidence>
<feature type="compositionally biased region" description="Polar residues" evidence="7">
    <location>
        <begin position="1024"/>
        <end position="1041"/>
    </location>
</feature>
<comment type="similarity">
    <text evidence="1">Belongs to the disease resistance NB-LRR family.</text>
</comment>
<dbReference type="InterPro" id="IPR002182">
    <property type="entry name" value="NB-ARC"/>
</dbReference>
<evidence type="ECO:0000259" key="11">
    <source>
        <dbReference type="Pfam" id="PF23598"/>
    </source>
</evidence>
<dbReference type="CDD" id="cd14798">
    <property type="entry name" value="RX-CC_like"/>
    <property type="match status" value="1"/>
</dbReference>
<reference evidence="12" key="1">
    <citation type="submission" date="2020-05" db="EMBL/GenBank/DDBJ databases">
        <title>WGS assembly of Panicum virgatum.</title>
        <authorList>
            <person name="Lovell J.T."/>
            <person name="Jenkins J."/>
            <person name="Shu S."/>
            <person name="Juenger T.E."/>
            <person name="Schmutz J."/>
        </authorList>
    </citation>
    <scope>NUCLEOTIDE SEQUENCE</scope>
    <source>
        <strain evidence="12">AP13</strain>
    </source>
</reference>
<dbReference type="GO" id="GO:0043531">
    <property type="term" value="F:ADP binding"/>
    <property type="evidence" value="ECO:0007669"/>
    <property type="project" value="InterPro"/>
</dbReference>
<dbReference type="InterPro" id="IPR042197">
    <property type="entry name" value="Apaf_helical"/>
</dbReference>
<dbReference type="Pfam" id="PF18052">
    <property type="entry name" value="Rx_N"/>
    <property type="match status" value="1"/>
</dbReference>
<keyword evidence="3" id="KW-0677">Repeat</keyword>
<evidence type="ECO:0000259" key="8">
    <source>
        <dbReference type="Pfam" id="PF00931"/>
    </source>
</evidence>
<dbReference type="Gene3D" id="1.10.8.430">
    <property type="entry name" value="Helical domain of apoptotic protease-activating factors"/>
    <property type="match status" value="1"/>
</dbReference>
<dbReference type="Gene3D" id="1.10.10.10">
    <property type="entry name" value="Winged helix-like DNA-binding domain superfamily/Winged helix DNA-binding domain"/>
    <property type="match status" value="1"/>
</dbReference>
<dbReference type="OrthoDB" id="599337at2759"/>
<dbReference type="Pfam" id="PF23598">
    <property type="entry name" value="LRR_14"/>
    <property type="match status" value="1"/>
</dbReference>
<dbReference type="InterPro" id="IPR058922">
    <property type="entry name" value="WHD_DRP"/>
</dbReference>
<organism evidence="12 13">
    <name type="scientific">Panicum virgatum</name>
    <name type="common">Blackwell switchgrass</name>
    <dbReference type="NCBI Taxonomy" id="38727"/>
    <lineage>
        <taxon>Eukaryota</taxon>
        <taxon>Viridiplantae</taxon>
        <taxon>Streptophyta</taxon>
        <taxon>Embryophyta</taxon>
        <taxon>Tracheophyta</taxon>
        <taxon>Spermatophyta</taxon>
        <taxon>Magnoliopsida</taxon>
        <taxon>Liliopsida</taxon>
        <taxon>Poales</taxon>
        <taxon>Poaceae</taxon>
        <taxon>PACMAD clade</taxon>
        <taxon>Panicoideae</taxon>
        <taxon>Panicodae</taxon>
        <taxon>Paniceae</taxon>
        <taxon>Panicinae</taxon>
        <taxon>Panicum</taxon>
        <taxon>Panicum sect. Hiantes</taxon>
    </lineage>
</organism>
<dbReference type="Gene3D" id="1.20.5.4130">
    <property type="match status" value="1"/>
</dbReference>
<accession>A0A8T0PAV7</accession>
<feature type="domain" description="Disease resistance N-terminal" evidence="9">
    <location>
        <begin position="8"/>
        <end position="96"/>
    </location>
</feature>
<dbReference type="InterPro" id="IPR041118">
    <property type="entry name" value="Rx_N"/>
</dbReference>
<evidence type="ECO:0000259" key="9">
    <source>
        <dbReference type="Pfam" id="PF18052"/>
    </source>
</evidence>
<dbReference type="InterPro" id="IPR027417">
    <property type="entry name" value="P-loop_NTPase"/>
</dbReference>
<feature type="domain" description="Disease resistance R13L4/SHOC-2-like LRR" evidence="11">
    <location>
        <begin position="547"/>
        <end position="922"/>
    </location>
</feature>
<dbReference type="GO" id="GO:0002758">
    <property type="term" value="P:innate immune response-activating signaling pathway"/>
    <property type="evidence" value="ECO:0007669"/>
    <property type="project" value="UniProtKB-ARBA"/>
</dbReference>
<proteinExistence type="inferred from homology"/>
<dbReference type="PANTHER" id="PTHR23155">
    <property type="entry name" value="DISEASE RESISTANCE PROTEIN RP"/>
    <property type="match status" value="1"/>
</dbReference>
<dbReference type="Proteomes" id="UP000823388">
    <property type="component" value="Chromosome 8N"/>
</dbReference>
<feature type="domain" description="Disease resistance protein winged helix" evidence="10">
    <location>
        <begin position="429"/>
        <end position="499"/>
    </location>
</feature>
<dbReference type="InterPro" id="IPR032675">
    <property type="entry name" value="LRR_dom_sf"/>
</dbReference>
<dbReference type="SUPFAM" id="SSF52540">
    <property type="entry name" value="P-loop containing nucleoside triphosphate hydrolases"/>
    <property type="match status" value="1"/>
</dbReference>
<comment type="caution">
    <text evidence="12">The sequence shown here is derived from an EMBL/GenBank/DDBJ whole genome shotgun (WGS) entry which is preliminary data.</text>
</comment>
<evidence type="ECO:0000256" key="6">
    <source>
        <dbReference type="ARBA" id="ARBA00023054"/>
    </source>
</evidence>
<dbReference type="PANTHER" id="PTHR23155:SF1116">
    <property type="entry name" value="OS12G0273300 PROTEIN"/>
    <property type="match status" value="1"/>
</dbReference>
<evidence type="ECO:0000313" key="12">
    <source>
        <dbReference type="EMBL" id="KAG2557799.1"/>
    </source>
</evidence>
<dbReference type="FunFam" id="3.40.50.300:FF:001091">
    <property type="entry name" value="Probable disease resistance protein At1g61300"/>
    <property type="match status" value="1"/>
</dbReference>
<keyword evidence="13" id="KW-1185">Reference proteome</keyword>
<dbReference type="Pfam" id="PF00931">
    <property type="entry name" value="NB-ARC"/>
    <property type="match status" value="1"/>
</dbReference>
<dbReference type="GO" id="GO:0042742">
    <property type="term" value="P:defense response to bacterium"/>
    <property type="evidence" value="ECO:0007669"/>
    <property type="project" value="UniProtKB-ARBA"/>
</dbReference>
<dbReference type="AlphaFoldDB" id="A0A8T0PAV7"/>
<dbReference type="Pfam" id="PF23559">
    <property type="entry name" value="WHD_DRP"/>
    <property type="match status" value="1"/>
</dbReference>
<keyword evidence="2" id="KW-0433">Leucine-rich repeat</keyword>
<dbReference type="GO" id="GO:0009626">
    <property type="term" value="P:plant-type hypersensitive response"/>
    <property type="evidence" value="ECO:0007669"/>
    <property type="project" value="UniProtKB-ARBA"/>
</dbReference>
<dbReference type="PRINTS" id="PR00364">
    <property type="entry name" value="DISEASERSIST"/>
</dbReference>
<feature type="domain" description="NB-ARC" evidence="8">
    <location>
        <begin position="183"/>
        <end position="334"/>
    </location>
</feature>
<dbReference type="FunFam" id="1.10.10.10:FF:000322">
    <property type="entry name" value="Probable disease resistance protein At1g63360"/>
    <property type="match status" value="1"/>
</dbReference>
<evidence type="ECO:0000256" key="3">
    <source>
        <dbReference type="ARBA" id="ARBA00022737"/>
    </source>
</evidence>
<keyword evidence="6" id="KW-0175">Coiled coil</keyword>
<dbReference type="InterPro" id="IPR036388">
    <property type="entry name" value="WH-like_DNA-bd_sf"/>
</dbReference>
<protein>
    <submittedName>
        <fullName evidence="12">Uncharacterized protein</fullName>
    </submittedName>
</protein>
<dbReference type="InterPro" id="IPR044974">
    <property type="entry name" value="Disease_R_plants"/>
</dbReference>
<keyword evidence="4" id="KW-0547">Nucleotide-binding</keyword>
<dbReference type="Gene3D" id="3.80.10.10">
    <property type="entry name" value="Ribonuclease Inhibitor"/>
    <property type="match status" value="1"/>
</dbReference>
<evidence type="ECO:0000313" key="13">
    <source>
        <dbReference type="Proteomes" id="UP000823388"/>
    </source>
</evidence>
<dbReference type="InterPro" id="IPR055414">
    <property type="entry name" value="LRR_R13L4/SHOC2-like"/>
</dbReference>
<feature type="region of interest" description="Disordered" evidence="7">
    <location>
        <begin position="1014"/>
        <end position="1050"/>
    </location>
</feature>
<dbReference type="InterPro" id="IPR038005">
    <property type="entry name" value="RX-like_CC"/>
</dbReference>
<evidence type="ECO:0000256" key="5">
    <source>
        <dbReference type="ARBA" id="ARBA00022821"/>
    </source>
</evidence>
<evidence type="ECO:0000256" key="1">
    <source>
        <dbReference type="ARBA" id="ARBA00008894"/>
    </source>
</evidence>
<dbReference type="SUPFAM" id="SSF52058">
    <property type="entry name" value="L domain-like"/>
    <property type="match status" value="1"/>
</dbReference>
<name>A0A8T0PAV7_PANVG</name>
<evidence type="ECO:0000259" key="10">
    <source>
        <dbReference type="Pfam" id="PF23559"/>
    </source>
</evidence>
<dbReference type="Gene3D" id="3.40.50.300">
    <property type="entry name" value="P-loop containing nucleotide triphosphate hydrolases"/>
    <property type="match status" value="1"/>
</dbReference>
<sequence>MAEFAIGALGTLIPKLAKLLKKEYDLKKSVKGGIRFLKAELESMQAALEKVSGVPADQLDENTRLWARDVRELSYDIEDSIDSYLVLVESKKAGKQHNIKVWVDRTVNSLYNIRRRHNMAAKVKDFESLVKEAKERYDRNKVDCVVASRTTEYVDPRLEAMYKRMTDLVGIDEPMSKLRDMLKLESTKSLKSVSVVGAGGLGKTTLVKAVYDDTLEVGFQCRAFVSVGQNPDVKKVLNDILLELDKEKFRDIHSLTRDVKQLIDLLREFLGNKRYFVVIDDIWDTQSWQIIKMALVDNNRGSRLITTTRNFEVGKEAGVVYNLEPLSSFHSRQLLCTRILDSGINCLDNLPYDQLTDKILKKCGGIPLAIITMASLLADKPREEWFEVYSSISLSRQGNNQVETTMKILSLSYYDMPSHLRTCLLYLSIFPEDYVIKKESLIWMWIAEGFVHGQQGVGIFEVGERYFNALINRSMIQQWGYIDDASTGCRLHDMVLELIRSLSCEVNFVTILDNEQGTSAHRNIRRLSHQNMRIEYMTTEDAVDMKKIRSFIAISCTISEIIPFSCFHVLRVLALEDSEAQNNHIKHLGALLQLRYLMLSGMKLSELPEGIGDLKFLQTLDLGKTRVRKLPSTISNLTQLLCLRGRCSMDAGGAVIGKLTSLQELRMRVDLGNLESGYMLFCEGLGNLRELRVLKVEFKGLDSEQEVLGDSLRNMCKLQYLEVHEHHSWRSIKVEQVSRWNAPGAVLSRHIRVLLLADYRFSILPTCIDSSLLPNLSDLSMSVDFVSCQDMRIIGKFPELCRLTVDTSLRTKLLVVYGGDGYFRRLKSFKLNWSFLVMFRGRKLGAPVMPILENLKFTLCDSLLEELCALYCQNISWLLSMIGWNYLPLLKLVDYSTSNSGPGGRELPVLSHAARSHPNRPTARTGGHVQREEVSHEVLYLPVHVWMFRETSVRFDFTKLASLEKVTAHIYCLYATPREVLRVEAALRRAVDVHPNNVFLEMTRFGEEEMDVPFTGEEEESHDATTQNKDICHHTNQSPTERISDRQTHS</sequence>
<evidence type="ECO:0000256" key="7">
    <source>
        <dbReference type="SAM" id="MobiDB-lite"/>
    </source>
</evidence>
<evidence type="ECO:0000256" key="2">
    <source>
        <dbReference type="ARBA" id="ARBA00022614"/>
    </source>
</evidence>
<keyword evidence="5" id="KW-0611">Plant defense</keyword>
<gene>
    <name evidence="12" type="ORF">PVAP13_8NG251000</name>
</gene>